<accession>A0ABN3T714</accession>
<reference evidence="1 2" key="1">
    <citation type="journal article" date="2019" name="Int. J. Syst. Evol. Microbiol.">
        <title>The Global Catalogue of Microorganisms (GCM) 10K type strain sequencing project: providing services to taxonomists for standard genome sequencing and annotation.</title>
        <authorList>
            <consortium name="The Broad Institute Genomics Platform"/>
            <consortium name="The Broad Institute Genome Sequencing Center for Infectious Disease"/>
            <person name="Wu L."/>
            <person name="Ma J."/>
        </authorList>
    </citation>
    <scope>NUCLEOTIDE SEQUENCE [LARGE SCALE GENOMIC DNA]</scope>
    <source>
        <strain evidence="1 2">JCM 16374</strain>
    </source>
</reference>
<proteinExistence type="predicted"/>
<evidence type="ECO:0000313" key="2">
    <source>
        <dbReference type="Proteomes" id="UP001500994"/>
    </source>
</evidence>
<organism evidence="1 2">
    <name type="scientific">Streptomyces lunalinharesii</name>
    <dbReference type="NCBI Taxonomy" id="333384"/>
    <lineage>
        <taxon>Bacteria</taxon>
        <taxon>Bacillati</taxon>
        <taxon>Actinomycetota</taxon>
        <taxon>Actinomycetes</taxon>
        <taxon>Kitasatosporales</taxon>
        <taxon>Streptomycetaceae</taxon>
        <taxon>Streptomyces</taxon>
    </lineage>
</organism>
<protein>
    <submittedName>
        <fullName evidence="1">Uncharacterized protein</fullName>
    </submittedName>
</protein>
<comment type="caution">
    <text evidence="1">The sequence shown here is derived from an EMBL/GenBank/DDBJ whole genome shotgun (WGS) entry which is preliminary data.</text>
</comment>
<name>A0ABN3T714_9ACTN</name>
<keyword evidence="2" id="KW-1185">Reference proteome</keyword>
<sequence length="51" mass="5876">MTFKAFFPRHRKNDGDRWGCGDWNGYGRGCGDDGYRRRGRGRGDRVVIIIA</sequence>
<dbReference type="Proteomes" id="UP001500994">
    <property type="component" value="Unassembled WGS sequence"/>
</dbReference>
<dbReference type="EMBL" id="BAAARK010000078">
    <property type="protein sequence ID" value="GAA2694936.1"/>
    <property type="molecule type" value="Genomic_DNA"/>
</dbReference>
<dbReference type="RefSeq" id="WP_344585219.1">
    <property type="nucleotide sequence ID" value="NZ_BAAARK010000078.1"/>
</dbReference>
<gene>
    <name evidence="1" type="ORF">GCM10009864_82270</name>
</gene>
<evidence type="ECO:0000313" key="1">
    <source>
        <dbReference type="EMBL" id="GAA2694936.1"/>
    </source>
</evidence>